<sequence>MGTRTYGQFCGLAHALEIVGERWALLLVRDLAVGPKRFTDLRRGLPRIPTNVLSTRLKELEHAGVVQRRILPRPAAAVVYELTEYGRDLEDVVLRLGHWGARSLGEARPDDIVTTDSMVMALRATFRPEAARGAHVGFELRMGEIVVHARVDDGELAAGAGELPGADLVVEAGPRLRSLLSGEITARTALAEGSVRISGDSALLDRFTELFRISRPVGST</sequence>
<dbReference type="EMBL" id="BAAAUX010000022">
    <property type="protein sequence ID" value="GAA2810618.1"/>
    <property type="molecule type" value="Genomic_DNA"/>
</dbReference>
<feature type="domain" description="HTH hxlR-type" evidence="4">
    <location>
        <begin position="10"/>
        <end position="108"/>
    </location>
</feature>
<evidence type="ECO:0000313" key="5">
    <source>
        <dbReference type="EMBL" id="GAA2810618.1"/>
    </source>
</evidence>
<keyword evidence="1" id="KW-0805">Transcription regulation</keyword>
<dbReference type="PANTHER" id="PTHR33204:SF18">
    <property type="entry name" value="TRANSCRIPTIONAL REGULATORY PROTEIN"/>
    <property type="match status" value="1"/>
</dbReference>
<organism evidence="5 6">
    <name type="scientific">Saccharopolyspora taberi</name>
    <dbReference type="NCBI Taxonomy" id="60895"/>
    <lineage>
        <taxon>Bacteria</taxon>
        <taxon>Bacillati</taxon>
        <taxon>Actinomycetota</taxon>
        <taxon>Actinomycetes</taxon>
        <taxon>Pseudonocardiales</taxon>
        <taxon>Pseudonocardiaceae</taxon>
        <taxon>Saccharopolyspora</taxon>
    </lineage>
</organism>
<dbReference type="InterPro" id="IPR036390">
    <property type="entry name" value="WH_DNA-bd_sf"/>
</dbReference>
<dbReference type="SUPFAM" id="SSF46785">
    <property type="entry name" value="Winged helix' DNA-binding domain"/>
    <property type="match status" value="1"/>
</dbReference>
<dbReference type="PANTHER" id="PTHR33204">
    <property type="entry name" value="TRANSCRIPTIONAL REGULATOR, MARR FAMILY"/>
    <property type="match status" value="1"/>
</dbReference>
<dbReference type="Proteomes" id="UP001500979">
    <property type="component" value="Unassembled WGS sequence"/>
</dbReference>
<dbReference type="RefSeq" id="WP_344684110.1">
    <property type="nucleotide sequence ID" value="NZ_BAAAUX010000022.1"/>
</dbReference>
<dbReference type="Gene3D" id="1.10.10.10">
    <property type="entry name" value="Winged helix-like DNA-binding domain superfamily/Winged helix DNA-binding domain"/>
    <property type="match status" value="1"/>
</dbReference>
<evidence type="ECO:0000256" key="3">
    <source>
        <dbReference type="ARBA" id="ARBA00023163"/>
    </source>
</evidence>
<keyword evidence="6" id="KW-1185">Reference proteome</keyword>
<gene>
    <name evidence="5" type="ORF">GCM10010470_52390</name>
</gene>
<comment type="caution">
    <text evidence="5">The sequence shown here is derived from an EMBL/GenBank/DDBJ whole genome shotgun (WGS) entry which is preliminary data.</text>
</comment>
<dbReference type="InterPro" id="IPR036388">
    <property type="entry name" value="WH-like_DNA-bd_sf"/>
</dbReference>
<evidence type="ECO:0000259" key="4">
    <source>
        <dbReference type="PROSITE" id="PS51118"/>
    </source>
</evidence>
<evidence type="ECO:0000313" key="6">
    <source>
        <dbReference type="Proteomes" id="UP001500979"/>
    </source>
</evidence>
<reference evidence="5 6" key="1">
    <citation type="journal article" date="2019" name="Int. J. Syst. Evol. Microbiol.">
        <title>The Global Catalogue of Microorganisms (GCM) 10K type strain sequencing project: providing services to taxonomists for standard genome sequencing and annotation.</title>
        <authorList>
            <consortium name="The Broad Institute Genomics Platform"/>
            <consortium name="The Broad Institute Genome Sequencing Center for Infectious Disease"/>
            <person name="Wu L."/>
            <person name="Ma J."/>
        </authorList>
    </citation>
    <scope>NUCLEOTIDE SEQUENCE [LARGE SCALE GENOMIC DNA]</scope>
    <source>
        <strain evidence="5 6">JCM 9383</strain>
    </source>
</reference>
<dbReference type="PROSITE" id="PS51118">
    <property type="entry name" value="HTH_HXLR"/>
    <property type="match status" value="1"/>
</dbReference>
<proteinExistence type="predicted"/>
<protein>
    <submittedName>
        <fullName evidence="5">Winged helix-turn-helix transcriptional regulator</fullName>
    </submittedName>
</protein>
<keyword evidence="2" id="KW-0238">DNA-binding</keyword>
<accession>A0ABN3VKI5</accession>
<name>A0ABN3VKI5_9PSEU</name>
<keyword evidence="3" id="KW-0804">Transcription</keyword>
<dbReference type="InterPro" id="IPR002577">
    <property type="entry name" value="HTH_HxlR"/>
</dbReference>
<evidence type="ECO:0000256" key="2">
    <source>
        <dbReference type="ARBA" id="ARBA00023125"/>
    </source>
</evidence>
<dbReference type="InterPro" id="IPR036527">
    <property type="entry name" value="SCP2_sterol-bd_dom_sf"/>
</dbReference>
<dbReference type="SUPFAM" id="SSF55718">
    <property type="entry name" value="SCP-like"/>
    <property type="match status" value="1"/>
</dbReference>
<dbReference type="Gene3D" id="3.30.1050.10">
    <property type="entry name" value="SCP2 sterol-binding domain"/>
    <property type="match status" value="1"/>
</dbReference>
<evidence type="ECO:0000256" key="1">
    <source>
        <dbReference type="ARBA" id="ARBA00023015"/>
    </source>
</evidence>
<dbReference type="Pfam" id="PF01638">
    <property type="entry name" value="HxlR"/>
    <property type="match status" value="1"/>
</dbReference>